<dbReference type="InterPro" id="IPR002549">
    <property type="entry name" value="AI-2E-like"/>
</dbReference>
<comment type="similarity">
    <text evidence="2">Belongs to the autoinducer-2 exporter (AI-2E) (TC 2.A.86) family.</text>
</comment>
<feature type="transmembrane region" description="Helical" evidence="9">
    <location>
        <begin position="281"/>
        <end position="309"/>
    </location>
</feature>
<sequence>MRKRRKKTGDKAGADEAPAGPQLGPAGSPFAKTSFHHGFYMGVGLLLAYALYLAVEVTLSLLIVILVAGFLAIGLNPLVTRIQGWGMPRGLAVATVCLGVLLIVCGGLMSIVPAIITEVTKFVEAIPGLVQHYSEQEWLKNLDKKYHLLDQAQEALKGIKPSTVLEAAGGLAGVVGGVVGSVFDGVMISLLTIYFLVSFDRLKGGFYKLLPAPRRQRAQALGDVILAKVGAYTVGALGIGATAGVCSYVFMFFAGVPYAIALAFVVAILDLIPQIGATLGAVVVTLVGLTVSVWVALACAIFFIIYQQLENWVIYPTIMRRSVKVSDLAAILGILIGAGLMGVVGALLAVPAVAAIQLIVREVYIPRQDAA</sequence>
<feature type="transmembrane region" description="Helical" evidence="9">
    <location>
        <begin position="38"/>
        <end position="55"/>
    </location>
</feature>
<gene>
    <name evidence="10" type="ordered locus">Snas_1608</name>
</gene>
<dbReference type="STRING" id="446470.Snas_1608"/>
<evidence type="ECO:0000256" key="9">
    <source>
        <dbReference type="SAM" id="Phobius"/>
    </source>
</evidence>
<feature type="transmembrane region" description="Helical" evidence="9">
    <location>
        <begin position="91"/>
        <end position="116"/>
    </location>
</feature>
<dbReference type="RefSeq" id="WP_013016882.1">
    <property type="nucleotide sequence ID" value="NC_013947.1"/>
</dbReference>
<dbReference type="GO" id="GO:0005886">
    <property type="term" value="C:plasma membrane"/>
    <property type="evidence" value="ECO:0007669"/>
    <property type="project" value="UniProtKB-SubCell"/>
</dbReference>
<evidence type="ECO:0000256" key="4">
    <source>
        <dbReference type="ARBA" id="ARBA00022475"/>
    </source>
</evidence>
<feature type="transmembrane region" description="Helical" evidence="9">
    <location>
        <begin position="61"/>
        <end position="79"/>
    </location>
</feature>
<feature type="transmembrane region" description="Helical" evidence="9">
    <location>
        <begin position="171"/>
        <end position="199"/>
    </location>
</feature>
<dbReference type="OrthoDB" id="4016357at2"/>
<reference evidence="10 11" key="1">
    <citation type="journal article" date="2009" name="Stand. Genomic Sci.">
        <title>Complete genome sequence of Stackebrandtia nassauensis type strain (LLR-40K-21).</title>
        <authorList>
            <person name="Munk C."/>
            <person name="Lapidus A."/>
            <person name="Copeland A."/>
            <person name="Jando M."/>
            <person name="Mayilraj S."/>
            <person name="Glavina Del Rio T."/>
            <person name="Nolan M."/>
            <person name="Chen F."/>
            <person name="Lucas S."/>
            <person name="Tice H."/>
            <person name="Cheng J.F."/>
            <person name="Han C."/>
            <person name="Detter J.C."/>
            <person name="Bruce D."/>
            <person name="Goodwin L."/>
            <person name="Chain P."/>
            <person name="Pitluck S."/>
            <person name="Goker M."/>
            <person name="Ovchinikova G."/>
            <person name="Pati A."/>
            <person name="Ivanova N."/>
            <person name="Mavromatis K."/>
            <person name="Chen A."/>
            <person name="Palaniappan K."/>
            <person name="Land M."/>
            <person name="Hauser L."/>
            <person name="Chang Y.J."/>
            <person name="Jeffries C.D."/>
            <person name="Bristow J."/>
            <person name="Eisen J.A."/>
            <person name="Markowitz V."/>
            <person name="Hugenholtz P."/>
            <person name="Kyrpides N.C."/>
            <person name="Klenk H.P."/>
        </authorList>
    </citation>
    <scope>NUCLEOTIDE SEQUENCE [LARGE SCALE GENOMIC DNA]</scope>
    <source>
        <strain evidence="11">DSM 44728 / CIP 108903 / NRRL B-16338 / NBRC 102104 / LLR-40K-21</strain>
    </source>
</reference>
<evidence type="ECO:0000256" key="2">
    <source>
        <dbReference type="ARBA" id="ARBA00009773"/>
    </source>
</evidence>
<feature type="transmembrane region" description="Helical" evidence="9">
    <location>
        <begin position="220"/>
        <end position="242"/>
    </location>
</feature>
<name>D3PWF4_STANL</name>
<keyword evidence="4" id="KW-1003">Cell membrane</keyword>
<protein>
    <recommendedName>
        <fullName evidence="12">Permease</fullName>
    </recommendedName>
</protein>
<feature type="transmembrane region" description="Helical" evidence="9">
    <location>
        <begin position="248"/>
        <end position="269"/>
    </location>
</feature>
<dbReference type="HOGENOM" id="CLU_031275_6_0_11"/>
<dbReference type="GO" id="GO:0055085">
    <property type="term" value="P:transmembrane transport"/>
    <property type="evidence" value="ECO:0007669"/>
    <property type="project" value="TreeGrafter"/>
</dbReference>
<dbReference type="KEGG" id="sna:Snas_1608"/>
<evidence type="ECO:0008006" key="12">
    <source>
        <dbReference type="Google" id="ProtNLM"/>
    </source>
</evidence>
<evidence type="ECO:0000256" key="8">
    <source>
        <dbReference type="SAM" id="MobiDB-lite"/>
    </source>
</evidence>
<dbReference type="eggNOG" id="COG0628">
    <property type="taxonomic scope" value="Bacteria"/>
</dbReference>
<evidence type="ECO:0000256" key="1">
    <source>
        <dbReference type="ARBA" id="ARBA00004651"/>
    </source>
</evidence>
<dbReference type="EMBL" id="CP001778">
    <property type="protein sequence ID" value="ADD41311.1"/>
    <property type="molecule type" value="Genomic_DNA"/>
</dbReference>
<keyword evidence="7 9" id="KW-0472">Membrane</keyword>
<accession>D3PWF4</accession>
<organism evidence="10 11">
    <name type="scientific">Stackebrandtia nassauensis (strain DSM 44728 / CIP 108903 / NRRL B-16338 / NBRC 102104 / LLR-40K-21)</name>
    <dbReference type="NCBI Taxonomy" id="446470"/>
    <lineage>
        <taxon>Bacteria</taxon>
        <taxon>Bacillati</taxon>
        <taxon>Actinomycetota</taxon>
        <taxon>Actinomycetes</taxon>
        <taxon>Glycomycetales</taxon>
        <taxon>Glycomycetaceae</taxon>
        <taxon>Stackebrandtia</taxon>
    </lineage>
</organism>
<keyword evidence="6 9" id="KW-1133">Transmembrane helix</keyword>
<feature type="transmembrane region" description="Helical" evidence="9">
    <location>
        <begin position="329"/>
        <end position="360"/>
    </location>
</feature>
<dbReference type="AlphaFoldDB" id="D3PWF4"/>
<keyword evidence="5 9" id="KW-0812">Transmembrane</keyword>
<keyword evidence="3" id="KW-0813">Transport</keyword>
<evidence type="ECO:0000313" key="11">
    <source>
        <dbReference type="Proteomes" id="UP000000844"/>
    </source>
</evidence>
<dbReference type="PANTHER" id="PTHR21716">
    <property type="entry name" value="TRANSMEMBRANE PROTEIN"/>
    <property type="match status" value="1"/>
</dbReference>
<proteinExistence type="inferred from homology"/>
<evidence type="ECO:0000313" key="10">
    <source>
        <dbReference type="EMBL" id="ADD41311.1"/>
    </source>
</evidence>
<dbReference type="Pfam" id="PF01594">
    <property type="entry name" value="AI-2E_transport"/>
    <property type="match status" value="1"/>
</dbReference>
<evidence type="ECO:0000256" key="5">
    <source>
        <dbReference type="ARBA" id="ARBA00022692"/>
    </source>
</evidence>
<dbReference type="PANTHER" id="PTHR21716:SF53">
    <property type="entry name" value="PERMEASE PERM-RELATED"/>
    <property type="match status" value="1"/>
</dbReference>
<evidence type="ECO:0000256" key="3">
    <source>
        <dbReference type="ARBA" id="ARBA00022448"/>
    </source>
</evidence>
<feature type="region of interest" description="Disordered" evidence="8">
    <location>
        <begin position="1"/>
        <end position="25"/>
    </location>
</feature>
<evidence type="ECO:0000256" key="6">
    <source>
        <dbReference type="ARBA" id="ARBA00022989"/>
    </source>
</evidence>
<dbReference type="Proteomes" id="UP000000844">
    <property type="component" value="Chromosome"/>
</dbReference>
<comment type="subcellular location">
    <subcellularLocation>
        <location evidence="1">Cell membrane</location>
        <topology evidence="1">Multi-pass membrane protein</topology>
    </subcellularLocation>
</comment>
<keyword evidence="11" id="KW-1185">Reference proteome</keyword>
<evidence type="ECO:0000256" key="7">
    <source>
        <dbReference type="ARBA" id="ARBA00023136"/>
    </source>
</evidence>